<evidence type="ECO:0000256" key="1">
    <source>
        <dbReference type="ARBA" id="ARBA00023125"/>
    </source>
</evidence>
<dbReference type="CDD" id="cd01106">
    <property type="entry name" value="HTH_TipAL-Mta"/>
    <property type="match status" value="1"/>
</dbReference>
<gene>
    <name evidence="3" type="ORF">NSA47_13360</name>
</gene>
<evidence type="ECO:0000259" key="2">
    <source>
        <dbReference type="PROSITE" id="PS50937"/>
    </source>
</evidence>
<dbReference type="EMBL" id="JANKAS010000016">
    <property type="protein sequence ID" value="MCR1899954.1"/>
    <property type="molecule type" value="Genomic_DNA"/>
</dbReference>
<dbReference type="PANTHER" id="PTHR30204">
    <property type="entry name" value="REDOX-CYCLING DRUG-SENSING TRANSCRIPTIONAL ACTIVATOR SOXR"/>
    <property type="match status" value="1"/>
</dbReference>
<dbReference type="Pfam" id="PF13411">
    <property type="entry name" value="MerR_1"/>
    <property type="match status" value="1"/>
</dbReference>
<feature type="domain" description="HTH merR-type" evidence="2">
    <location>
        <begin position="1"/>
        <end position="70"/>
    </location>
</feature>
<keyword evidence="1" id="KW-0238">DNA-binding</keyword>
<dbReference type="InterPro" id="IPR047057">
    <property type="entry name" value="MerR_fam"/>
</dbReference>
<name>A0AAE3L368_9FIRM</name>
<keyword evidence="4" id="KW-1185">Reference proteome</keyword>
<dbReference type="Gene3D" id="1.10.1660.10">
    <property type="match status" value="1"/>
</dbReference>
<evidence type="ECO:0000313" key="4">
    <source>
        <dbReference type="Proteomes" id="UP001205748"/>
    </source>
</evidence>
<dbReference type="SMART" id="SM00422">
    <property type="entry name" value="HTH_MERR"/>
    <property type="match status" value="1"/>
</dbReference>
<dbReference type="AlphaFoldDB" id="A0AAE3L368"/>
<dbReference type="InterPro" id="IPR000551">
    <property type="entry name" value="MerR-type_HTH_dom"/>
</dbReference>
<dbReference type="GO" id="GO:0003700">
    <property type="term" value="F:DNA-binding transcription factor activity"/>
    <property type="evidence" value="ECO:0007669"/>
    <property type="project" value="InterPro"/>
</dbReference>
<proteinExistence type="predicted"/>
<dbReference type="SUPFAM" id="SSF46955">
    <property type="entry name" value="Putative DNA-binding domain"/>
    <property type="match status" value="1"/>
</dbReference>
<protein>
    <submittedName>
        <fullName evidence="3">MerR family transcriptional regulator</fullName>
    </submittedName>
</protein>
<dbReference type="InterPro" id="IPR009061">
    <property type="entry name" value="DNA-bd_dom_put_sf"/>
</dbReference>
<dbReference type="Proteomes" id="UP001205748">
    <property type="component" value="Unassembled WGS sequence"/>
</dbReference>
<organism evidence="3 4">
    <name type="scientific">Irregularibacter muris</name>
    <dbReference type="NCBI Taxonomy" id="1796619"/>
    <lineage>
        <taxon>Bacteria</taxon>
        <taxon>Bacillati</taxon>
        <taxon>Bacillota</taxon>
        <taxon>Clostridia</taxon>
        <taxon>Eubacteriales</taxon>
        <taxon>Eubacteriaceae</taxon>
        <taxon>Irregularibacter</taxon>
    </lineage>
</organism>
<reference evidence="3" key="1">
    <citation type="submission" date="2022-07" db="EMBL/GenBank/DDBJ databases">
        <title>Enhanced cultured diversity of the mouse gut microbiota enables custom-made synthetic communities.</title>
        <authorList>
            <person name="Afrizal A."/>
        </authorList>
    </citation>
    <scope>NUCLEOTIDE SEQUENCE</scope>
    <source>
        <strain evidence="3">DSM 28593</strain>
    </source>
</reference>
<comment type="caution">
    <text evidence="3">The sequence shown here is derived from an EMBL/GenBank/DDBJ whole genome shotgun (WGS) entry which is preliminary data.</text>
</comment>
<accession>A0AAE3L368</accession>
<sequence>MRTVKEVSEMTGISIRALRYYDEIGLLKPTALTEANYRLYDDRALEKLQQILFFRELEIPLTDIKSILENPNVDKKQLLGTQKLLLELKRNRLDGIIDSITHIMRDISTTNFKVFADDDIQKMVEQAVKRISEDDPTGQLNPFGSIEKYGKYVATILKNQYIADGMIKGYGSQEKAVQAFISGVWDNTFRKDDEEKIYHQIIQAKNTKDEVLERQAIKRLEAHWKEIAKRDDVGSVLLKLADTYLQNNELIGETDSRWGKGSSKYIAQAIQRYFED</sequence>
<evidence type="ECO:0000313" key="3">
    <source>
        <dbReference type="EMBL" id="MCR1899954.1"/>
    </source>
</evidence>
<dbReference type="PANTHER" id="PTHR30204:SF90">
    <property type="entry name" value="HTH-TYPE TRANSCRIPTIONAL ACTIVATOR MTA"/>
    <property type="match status" value="1"/>
</dbReference>
<dbReference type="RefSeq" id="WP_257532796.1">
    <property type="nucleotide sequence ID" value="NZ_JANKAS010000016.1"/>
</dbReference>
<dbReference type="GO" id="GO:0003677">
    <property type="term" value="F:DNA binding"/>
    <property type="evidence" value="ECO:0007669"/>
    <property type="project" value="UniProtKB-KW"/>
</dbReference>
<dbReference type="PROSITE" id="PS50937">
    <property type="entry name" value="HTH_MERR_2"/>
    <property type="match status" value="1"/>
</dbReference>